<proteinExistence type="predicted"/>
<evidence type="ECO:0000256" key="2">
    <source>
        <dbReference type="SAM" id="SignalP"/>
    </source>
</evidence>
<evidence type="ECO:0000313" key="3">
    <source>
        <dbReference type="EMBL" id="CEL99188.1"/>
    </source>
</evidence>
<evidence type="ECO:0000313" key="4">
    <source>
        <dbReference type="Proteomes" id="UP000041254"/>
    </source>
</evidence>
<accession>A0A0G4ENL1</accession>
<evidence type="ECO:0008006" key="5">
    <source>
        <dbReference type="Google" id="ProtNLM"/>
    </source>
</evidence>
<dbReference type="VEuPathDB" id="CryptoDB:Vbra_2896"/>
<dbReference type="InterPro" id="IPR032710">
    <property type="entry name" value="NTF2-like_dom_sf"/>
</dbReference>
<dbReference type="SUPFAM" id="SSF54427">
    <property type="entry name" value="NTF2-like"/>
    <property type="match status" value="1"/>
</dbReference>
<feature type="chain" id="PRO_5005187383" description="SnoaL-like domain-containing protein" evidence="2">
    <location>
        <begin position="20"/>
        <end position="290"/>
    </location>
</feature>
<dbReference type="Gene3D" id="3.10.450.50">
    <property type="match status" value="1"/>
</dbReference>
<reference evidence="3 4" key="1">
    <citation type="submission" date="2014-11" db="EMBL/GenBank/DDBJ databases">
        <authorList>
            <person name="Zhu J."/>
            <person name="Qi W."/>
            <person name="Song R."/>
        </authorList>
    </citation>
    <scope>NUCLEOTIDE SEQUENCE [LARGE SCALE GENOMIC DNA]</scope>
</reference>
<name>A0A0G4ENL1_VITBC</name>
<dbReference type="OMA" id="WFTIRTS"/>
<feature type="region of interest" description="Disordered" evidence="1">
    <location>
        <begin position="33"/>
        <end position="52"/>
    </location>
</feature>
<sequence length="290" mass="31491">MLALVASLFTLSGISAALSADISSAAASLGRPIQAHQSAPPPSTESWRPWVDIGDPNSSPCPQLRGDASQRCGSPALPSNIGVDEDAALRASKFPIPPDELINLAKFFLVKNLWNITVPDLIADDFVFTGPFVGPLTKWELAAALDGFQLMAAFPDLRTNVYNFRVDPLEPNKVWYFSRAVGTHIGTLRLSQLSFIGNARPTGKTVRVSPQCCSLTFNEDGKVTKWTIGYVIDKTAGDTGTLGGILAFLYGIGKPFPGPEGKPWKPSFKYKLLMRLAAMQKQKQQQQKNK</sequence>
<organism evidence="3 4">
    <name type="scientific">Vitrella brassicaformis (strain CCMP3155)</name>
    <dbReference type="NCBI Taxonomy" id="1169540"/>
    <lineage>
        <taxon>Eukaryota</taxon>
        <taxon>Sar</taxon>
        <taxon>Alveolata</taxon>
        <taxon>Colpodellida</taxon>
        <taxon>Vitrellaceae</taxon>
        <taxon>Vitrella</taxon>
    </lineage>
</organism>
<feature type="signal peptide" evidence="2">
    <location>
        <begin position="1"/>
        <end position="19"/>
    </location>
</feature>
<protein>
    <recommendedName>
        <fullName evidence="5">SnoaL-like domain-containing protein</fullName>
    </recommendedName>
</protein>
<dbReference type="Proteomes" id="UP000041254">
    <property type="component" value="Unassembled WGS sequence"/>
</dbReference>
<dbReference type="OrthoDB" id="424336at2759"/>
<dbReference type="AlphaFoldDB" id="A0A0G4ENL1"/>
<dbReference type="InParanoid" id="A0A0G4ENL1"/>
<dbReference type="EMBL" id="CDMY01000275">
    <property type="protein sequence ID" value="CEL99188.1"/>
    <property type="molecule type" value="Genomic_DNA"/>
</dbReference>
<keyword evidence="4" id="KW-1185">Reference proteome</keyword>
<dbReference type="PhylomeDB" id="A0A0G4ENL1"/>
<evidence type="ECO:0000256" key="1">
    <source>
        <dbReference type="SAM" id="MobiDB-lite"/>
    </source>
</evidence>
<gene>
    <name evidence="3" type="ORF">Vbra_2896</name>
</gene>
<keyword evidence="2" id="KW-0732">Signal</keyword>